<evidence type="ECO:0000313" key="1">
    <source>
        <dbReference type="EMBL" id="RAH44609.1"/>
    </source>
</evidence>
<reference evidence="1" key="1">
    <citation type="submission" date="2018-02" db="EMBL/GenBank/DDBJ databases">
        <title>The genomes of Aspergillus section Nigri reveals drivers in fungal speciation.</title>
        <authorList>
            <consortium name="DOE Joint Genome Institute"/>
            <person name="Vesth T.C."/>
            <person name="Nybo J."/>
            <person name="Theobald S."/>
            <person name="Brandl J."/>
            <person name="Frisvad J.C."/>
            <person name="Nielsen K.F."/>
            <person name="Lyhne E.K."/>
            <person name="Kogle M.E."/>
            <person name="Kuo A."/>
            <person name="Riley R."/>
            <person name="Clum A."/>
            <person name="Nolan M."/>
            <person name="Lipzen A."/>
            <person name="Salamov A."/>
            <person name="Henrissat B."/>
            <person name="Wiebenga A."/>
            <person name="De vries R.P."/>
            <person name="Grigoriev I.V."/>
            <person name="Mortensen U.H."/>
            <person name="Andersen M.R."/>
            <person name="Baker S.E."/>
        </authorList>
    </citation>
    <scope>NUCLEOTIDE SEQUENCE</scope>
    <source>
        <strain evidence="1">CBS 621.78</strain>
    </source>
</reference>
<dbReference type="Proteomes" id="UP000249057">
    <property type="component" value="Unassembled WGS sequence"/>
</dbReference>
<keyword evidence="2" id="KW-1185">Reference proteome</keyword>
<accession>A0ACD1G5P1</accession>
<organism evidence="1 2">
    <name type="scientific">Aspergillus brunneoviolaceus CBS 621.78</name>
    <dbReference type="NCBI Taxonomy" id="1450534"/>
    <lineage>
        <taxon>Eukaryota</taxon>
        <taxon>Fungi</taxon>
        <taxon>Dikarya</taxon>
        <taxon>Ascomycota</taxon>
        <taxon>Pezizomycotina</taxon>
        <taxon>Eurotiomycetes</taxon>
        <taxon>Eurotiomycetidae</taxon>
        <taxon>Eurotiales</taxon>
        <taxon>Aspergillaceae</taxon>
        <taxon>Aspergillus</taxon>
        <taxon>Aspergillus subgen. Circumdati</taxon>
    </lineage>
</organism>
<proteinExistence type="predicted"/>
<name>A0ACD1G5P1_9EURO</name>
<protein>
    <submittedName>
        <fullName evidence="1">Uncharacterized protein</fullName>
    </submittedName>
</protein>
<gene>
    <name evidence="1" type="ORF">BO95DRAFT_499202</name>
</gene>
<dbReference type="EMBL" id="KZ825352">
    <property type="protein sequence ID" value="RAH44609.1"/>
    <property type="molecule type" value="Genomic_DNA"/>
</dbReference>
<sequence length="206" mass="23327">MHYRWFAQSEVASGSSVQLSETWTVLEACHEHVFQYYAGEGSPANPPSSYATIRLVCEKLGSHVKAHVRIYKQIPAGGTEAESPAVRGQQAQTWDDPPELVALRALTREKSQITPRLLDSKITSQGESGLVPGGFLDYVVWEVVPGRRLASRITVEENTFWNMELDKRELIRQHFRKNYLQLCKWGYMPLHGRASRLVWDAESGTL</sequence>
<evidence type="ECO:0000313" key="2">
    <source>
        <dbReference type="Proteomes" id="UP000249057"/>
    </source>
</evidence>